<evidence type="ECO:0000313" key="3">
    <source>
        <dbReference type="Proteomes" id="UP000243528"/>
    </source>
</evidence>
<gene>
    <name evidence="2" type="ORF">CLV30_12750</name>
</gene>
<comment type="caution">
    <text evidence="2">The sequence shown here is derived from an EMBL/GenBank/DDBJ whole genome shotgun (WGS) entry which is preliminary data.</text>
</comment>
<proteinExistence type="predicted"/>
<keyword evidence="3" id="KW-1185">Reference proteome</keyword>
<dbReference type="Proteomes" id="UP000243528">
    <property type="component" value="Unassembled WGS sequence"/>
</dbReference>
<feature type="region of interest" description="Disordered" evidence="1">
    <location>
        <begin position="1"/>
        <end position="52"/>
    </location>
</feature>
<reference evidence="2 3" key="1">
    <citation type="submission" date="2018-03" db="EMBL/GenBank/DDBJ databases">
        <title>Genomic Encyclopedia of Archaeal and Bacterial Type Strains, Phase II (KMG-II): from individual species to whole genera.</title>
        <authorList>
            <person name="Goeker M."/>
        </authorList>
    </citation>
    <scope>NUCLEOTIDE SEQUENCE [LARGE SCALE GENOMIC DNA]</scope>
    <source>
        <strain evidence="2 3">DSM 45211</strain>
    </source>
</reference>
<evidence type="ECO:0000313" key="2">
    <source>
        <dbReference type="EMBL" id="PSK96109.1"/>
    </source>
</evidence>
<dbReference type="EMBL" id="PYGE01000027">
    <property type="protein sequence ID" value="PSK96109.1"/>
    <property type="molecule type" value="Genomic_DNA"/>
</dbReference>
<protein>
    <submittedName>
        <fullName evidence="2">Uncharacterized protein</fullName>
    </submittedName>
</protein>
<accession>A0A2P8DFW8</accession>
<organism evidence="2 3">
    <name type="scientific">Haloactinopolyspora alba</name>
    <dbReference type="NCBI Taxonomy" id="648780"/>
    <lineage>
        <taxon>Bacteria</taxon>
        <taxon>Bacillati</taxon>
        <taxon>Actinomycetota</taxon>
        <taxon>Actinomycetes</taxon>
        <taxon>Jiangellales</taxon>
        <taxon>Jiangellaceae</taxon>
        <taxon>Haloactinopolyspora</taxon>
    </lineage>
</organism>
<dbReference type="AlphaFoldDB" id="A0A2P8DFW8"/>
<name>A0A2P8DFW8_9ACTN</name>
<sequence length="52" mass="5334">MGNAGDPDQPTTPAELAPEPGESGLEHEDAAPEPSGPEAPVADDVGERWEPL</sequence>
<dbReference type="RefSeq" id="WP_165358653.1">
    <property type="nucleotide sequence ID" value="NZ_PYGE01000027.1"/>
</dbReference>
<evidence type="ECO:0000256" key="1">
    <source>
        <dbReference type="SAM" id="MobiDB-lite"/>
    </source>
</evidence>